<dbReference type="GO" id="GO:0016020">
    <property type="term" value="C:membrane"/>
    <property type="evidence" value="ECO:0007669"/>
    <property type="project" value="UniProtKB-SubCell"/>
</dbReference>
<dbReference type="Proteomes" id="UP000008850">
    <property type="component" value="Chromosome"/>
</dbReference>
<dbReference type="SMART" id="SM00271">
    <property type="entry name" value="DnaJ"/>
    <property type="match status" value="1"/>
</dbReference>
<dbReference type="STRING" id="1082931.KKY_8"/>
<dbReference type="InterPro" id="IPR036869">
    <property type="entry name" value="J_dom_sf"/>
</dbReference>
<dbReference type="KEGG" id="phl:KKY_8"/>
<proteinExistence type="inferred from homology"/>
<dbReference type="RefSeq" id="WP_014129207.1">
    <property type="nucleotide sequence ID" value="NC_016078.1"/>
</dbReference>
<keyword evidence="2 7" id="KW-0812">Transmembrane</keyword>
<evidence type="ECO:0000256" key="7">
    <source>
        <dbReference type="SAM" id="Phobius"/>
    </source>
</evidence>
<dbReference type="eggNOG" id="COG2214">
    <property type="taxonomic scope" value="Bacteria"/>
</dbReference>
<keyword evidence="4 7" id="KW-0472">Membrane</keyword>
<gene>
    <name evidence="9" type="ordered locus">KKY_8</name>
</gene>
<accession>G4RFP2</accession>
<evidence type="ECO:0000256" key="4">
    <source>
        <dbReference type="ARBA" id="ARBA00023136"/>
    </source>
</evidence>
<evidence type="ECO:0000313" key="10">
    <source>
        <dbReference type="Proteomes" id="UP000008850"/>
    </source>
</evidence>
<evidence type="ECO:0000256" key="2">
    <source>
        <dbReference type="ARBA" id="ARBA00022692"/>
    </source>
</evidence>
<dbReference type="PROSITE" id="PS50076">
    <property type="entry name" value="DNAJ_2"/>
    <property type="match status" value="1"/>
</dbReference>
<evidence type="ECO:0000259" key="8">
    <source>
        <dbReference type="PROSITE" id="PS50076"/>
    </source>
</evidence>
<evidence type="ECO:0000256" key="6">
    <source>
        <dbReference type="SAM" id="MobiDB-lite"/>
    </source>
</evidence>
<sequence>MAEKTPTKASNTPPTADRASHAEVADFVAKVGAMSAAKTTNADERGRLLFAMDATMSRQPTWDLACQLQGEMFETVAKTGGLDVQLIYFRGFGECRASRWVSDARGLAELMTGIDCRGGHTQISKVLAHARNEHNKKKINAVVYVGDAMEEDIDKLAQKAGELGLLGCPIFLFQEGHDPMAQTAFKEFARLTKGAYARFNAGAAARLCQWRASRAQAPAGRDGKAAARTAFMIWFVLAGAVALIALYLYSLFVRGEIRQLVRALRWVVGGGLVAGAALLGLRGQMLLASFMAAGGLGVLMRGRLGPIDFGAGMSSPNNVSSVSSAYLDMKLEHETGSVYGTVRAGHFAGRALADLSAEECWAFYDEVGDDPDSLALFKSWLDANRAGWRDYFASEFGMETGDEEAEASHTAPGVSGLEEAYEVLGLEPGAGAAAIKAAHRKLMKKVHPDTGGSAFLAAKINQAKDLLLKETASRKP</sequence>
<dbReference type="AlphaFoldDB" id="G4RFP2"/>
<feature type="region of interest" description="Disordered" evidence="6">
    <location>
        <begin position="1"/>
        <end position="21"/>
    </location>
</feature>
<dbReference type="CDD" id="cd06257">
    <property type="entry name" value="DnaJ"/>
    <property type="match status" value="1"/>
</dbReference>
<dbReference type="InterPro" id="IPR001623">
    <property type="entry name" value="DnaJ_domain"/>
</dbReference>
<dbReference type="Pfam" id="PF00226">
    <property type="entry name" value="DnaJ"/>
    <property type="match status" value="1"/>
</dbReference>
<comment type="similarity">
    <text evidence="5">Belongs to the TIM14 family.</text>
</comment>
<organism evidence="9 10">
    <name type="scientific">Pelagibacterium halotolerans (strain DSM 22347 / JCM 15775 / CGMCC 1.7692 / B2)</name>
    <dbReference type="NCBI Taxonomy" id="1082931"/>
    <lineage>
        <taxon>Bacteria</taxon>
        <taxon>Pseudomonadati</taxon>
        <taxon>Pseudomonadota</taxon>
        <taxon>Alphaproteobacteria</taxon>
        <taxon>Hyphomicrobiales</taxon>
        <taxon>Devosiaceae</taxon>
        <taxon>Pelagibacterium</taxon>
    </lineage>
</organism>
<dbReference type="PATRIC" id="fig|1082931.4.peg.8"/>
<protein>
    <recommendedName>
        <fullName evidence="8">J domain-containing protein</fullName>
    </recommendedName>
</protein>
<dbReference type="SUPFAM" id="SSF53300">
    <property type="entry name" value="vWA-like"/>
    <property type="match status" value="1"/>
</dbReference>
<dbReference type="PANTHER" id="PTHR12763">
    <property type="match status" value="1"/>
</dbReference>
<evidence type="ECO:0000256" key="3">
    <source>
        <dbReference type="ARBA" id="ARBA00022989"/>
    </source>
</evidence>
<dbReference type="Gene3D" id="1.10.287.110">
    <property type="entry name" value="DnaJ domain"/>
    <property type="match status" value="1"/>
</dbReference>
<evidence type="ECO:0000256" key="5">
    <source>
        <dbReference type="ARBA" id="ARBA00038105"/>
    </source>
</evidence>
<feature type="transmembrane region" description="Helical" evidence="7">
    <location>
        <begin position="231"/>
        <end position="251"/>
    </location>
</feature>
<dbReference type="SUPFAM" id="SSF46565">
    <property type="entry name" value="Chaperone J-domain"/>
    <property type="match status" value="1"/>
</dbReference>
<dbReference type="EMBL" id="CP003075">
    <property type="protein sequence ID" value="AEQ50056.1"/>
    <property type="molecule type" value="Genomic_DNA"/>
</dbReference>
<keyword evidence="10" id="KW-1185">Reference proteome</keyword>
<evidence type="ECO:0000256" key="1">
    <source>
        <dbReference type="ARBA" id="ARBA00004167"/>
    </source>
</evidence>
<name>G4RFP2_PELHB</name>
<comment type="subcellular location">
    <subcellularLocation>
        <location evidence="1">Membrane</location>
        <topology evidence="1">Single-pass membrane protein</topology>
    </subcellularLocation>
</comment>
<reference evidence="9 10" key="1">
    <citation type="journal article" date="2012" name="J. Bacteriol.">
        <title>Complete genome sequence of Pelagibacterium halotolerans B2T.</title>
        <authorList>
            <person name="Huo Y.Y."/>
            <person name="Cheng H."/>
            <person name="Han X.F."/>
            <person name="Jiang X.W."/>
            <person name="Sun C."/>
            <person name="Zhang X.Q."/>
            <person name="Zhu X.F."/>
            <person name="Liu Y.F."/>
            <person name="Li P.F."/>
            <person name="Ni P.X."/>
            <person name="Wu M."/>
        </authorList>
    </citation>
    <scope>NUCLEOTIDE SEQUENCE [LARGE SCALE GENOMIC DNA]</scope>
    <source>
        <strain evidence="10">DSM 22347 / JCM 15775 / CGMCC 1.7692 / B2</strain>
    </source>
</reference>
<feature type="domain" description="J" evidence="8">
    <location>
        <begin position="419"/>
        <end position="476"/>
    </location>
</feature>
<dbReference type="InterPro" id="IPR036465">
    <property type="entry name" value="vWFA_dom_sf"/>
</dbReference>
<feature type="transmembrane region" description="Helical" evidence="7">
    <location>
        <begin position="263"/>
        <end position="281"/>
    </location>
</feature>
<dbReference type="PANTHER" id="PTHR12763:SF28">
    <property type="entry name" value="GEO10507P1-RELATED"/>
    <property type="match status" value="1"/>
</dbReference>
<dbReference type="HOGENOM" id="CLU_573468_0_0_5"/>
<keyword evidence="3 7" id="KW-1133">Transmembrane helix</keyword>
<evidence type="ECO:0000313" key="9">
    <source>
        <dbReference type="EMBL" id="AEQ50056.1"/>
    </source>
</evidence>